<organism evidence="19 22">
    <name type="scientific">Medicago truncatula</name>
    <name type="common">Barrel medic</name>
    <name type="synonym">Medicago tribuloides</name>
    <dbReference type="NCBI Taxonomy" id="3880"/>
    <lineage>
        <taxon>Eukaryota</taxon>
        <taxon>Viridiplantae</taxon>
        <taxon>Streptophyta</taxon>
        <taxon>Embryophyta</taxon>
        <taxon>Tracheophyta</taxon>
        <taxon>Spermatophyta</taxon>
        <taxon>Magnoliopsida</taxon>
        <taxon>eudicotyledons</taxon>
        <taxon>Gunneridae</taxon>
        <taxon>Pentapetalae</taxon>
        <taxon>rosids</taxon>
        <taxon>fabids</taxon>
        <taxon>Fabales</taxon>
        <taxon>Fabaceae</taxon>
        <taxon>Papilionoideae</taxon>
        <taxon>50 kb inversion clade</taxon>
        <taxon>NPAAA clade</taxon>
        <taxon>Hologalegina</taxon>
        <taxon>IRL clade</taxon>
        <taxon>Trifolieae</taxon>
        <taxon>Medicago</taxon>
    </lineage>
</organism>
<dbReference type="InterPro" id="IPR001245">
    <property type="entry name" value="Ser-Thr/Tyr_kinase_cat_dom"/>
</dbReference>
<comment type="catalytic activity">
    <reaction evidence="13">
        <text>L-threonyl-[protein] + ATP = O-phospho-L-threonyl-[protein] + ADP + H(+)</text>
        <dbReference type="Rhea" id="RHEA:46608"/>
        <dbReference type="Rhea" id="RHEA-COMP:11060"/>
        <dbReference type="Rhea" id="RHEA-COMP:11605"/>
        <dbReference type="ChEBI" id="CHEBI:15378"/>
        <dbReference type="ChEBI" id="CHEBI:30013"/>
        <dbReference type="ChEBI" id="CHEBI:30616"/>
        <dbReference type="ChEBI" id="CHEBI:61977"/>
        <dbReference type="ChEBI" id="CHEBI:456216"/>
        <dbReference type="EC" id="2.7.11.1"/>
    </reaction>
</comment>
<keyword evidence="11" id="KW-0472">Membrane</keyword>
<dbReference type="EMBL" id="PSQE01000007">
    <property type="protein sequence ID" value="RHN45991.1"/>
    <property type="molecule type" value="Genomic_DNA"/>
</dbReference>
<evidence type="ECO:0000256" key="7">
    <source>
        <dbReference type="ARBA" id="ARBA00022679"/>
    </source>
</evidence>
<dbReference type="GO" id="GO:0010483">
    <property type="term" value="P:pollen tube reception"/>
    <property type="evidence" value="ECO:0007669"/>
    <property type="project" value="EnsemblPlants"/>
</dbReference>
<dbReference type="SMART" id="SM00220">
    <property type="entry name" value="S_TKc"/>
    <property type="match status" value="1"/>
</dbReference>
<dbReference type="InterPro" id="IPR017441">
    <property type="entry name" value="Protein_kinase_ATP_BS"/>
</dbReference>
<keyword evidence="5 16" id="KW-0723">Serine/threonine-protein kinase</keyword>
<keyword evidence="19" id="KW-0675">Receptor</keyword>
<keyword evidence="12" id="KW-0449">Lipoprotein</keyword>
<dbReference type="STRING" id="3880.G7L297"/>
<protein>
    <recommendedName>
        <fullName evidence="3">non-specific serine/threonine protein kinase</fullName>
        <ecNumber evidence="3">2.7.11.1</ecNumber>
    </recommendedName>
</protein>
<keyword evidence="10 15" id="KW-0067">ATP-binding</keyword>
<gene>
    <name evidence="21" type="primary">11430279</name>
    <name evidence="19" type="ordered locus">MTR_7g058810</name>
    <name evidence="20" type="ORF">MtrunA17_Chr7g0237401</name>
</gene>
<dbReference type="OMA" id="PTGDMSH"/>
<evidence type="ECO:0000256" key="10">
    <source>
        <dbReference type="ARBA" id="ARBA00022840"/>
    </source>
</evidence>
<reference evidence="19 22" key="1">
    <citation type="journal article" date="2011" name="Nature">
        <title>The Medicago genome provides insight into the evolution of rhizobial symbioses.</title>
        <authorList>
            <person name="Young N.D."/>
            <person name="Debelle F."/>
            <person name="Oldroyd G.E."/>
            <person name="Geurts R."/>
            <person name="Cannon S.B."/>
            <person name="Udvardi M.K."/>
            <person name="Benedito V.A."/>
            <person name="Mayer K.F."/>
            <person name="Gouzy J."/>
            <person name="Schoof H."/>
            <person name="Van de Peer Y."/>
            <person name="Proost S."/>
            <person name="Cook D.R."/>
            <person name="Meyers B.C."/>
            <person name="Spannagl M."/>
            <person name="Cheung F."/>
            <person name="De Mita S."/>
            <person name="Krishnakumar V."/>
            <person name="Gundlach H."/>
            <person name="Zhou S."/>
            <person name="Mudge J."/>
            <person name="Bharti A.K."/>
            <person name="Murray J.D."/>
            <person name="Naoumkina M.A."/>
            <person name="Rosen B."/>
            <person name="Silverstein K.A."/>
            <person name="Tang H."/>
            <person name="Rombauts S."/>
            <person name="Zhao P.X."/>
            <person name="Zhou P."/>
            <person name="Barbe V."/>
            <person name="Bardou P."/>
            <person name="Bechner M."/>
            <person name="Bellec A."/>
            <person name="Berger A."/>
            <person name="Berges H."/>
            <person name="Bidwell S."/>
            <person name="Bisseling T."/>
            <person name="Choisne N."/>
            <person name="Couloux A."/>
            <person name="Denny R."/>
            <person name="Deshpande S."/>
            <person name="Dai X."/>
            <person name="Doyle J.J."/>
            <person name="Dudez A.M."/>
            <person name="Farmer A.D."/>
            <person name="Fouteau S."/>
            <person name="Franken C."/>
            <person name="Gibelin C."/>
            <person name="Gish J."/>
            <person name="Goldstein S."/>
            <person name="Gonzalez A.J."/>
            <person name="Green P.J."/>
            <person name="Hallab A."/>
            <person name="Hartog M."/>
            <person name="Hua A."/>
            <person name="Humphray S.J."/>
            <person name="Jeong D.H."/>
            <person name="Jing Y."/>
            <person name="Jocker A."/>
            <person name="Kenton S.M."/>
            <person name="Kim D.J."/>
            <person name="Klee K."/>
            <person name="Lai H."/>
            <person name="Lang C."/>
            <person name="Lin S."/>
            <person name="Macmil S.L."/>
            <person name="Magdelenat G."/>
            <person name="Matthews L."/>
            <person name="McCorrison J."/>
            <person name="Monaghan E.L."/>
            <person name="Mun J.H."/>
            <person name="Najar F.Z."/>
            <person name="Nicholson C."/>
            <person name="Noirot C."/>
            <person name="O'Bleness M."/>
            <person name="Paule C.R."/>
            <person name="Poulain J."/>
            <person name="Prion F."/>
            <person name="Qin B."/>
            <person name="Qu C."/>
            <person name="Retzel E.F."/>
            <person name="Riddle C."/>
            <person name="Sallet E."/>
            <person name="Samain S."/>
            <person name="Samson N."/>
            <person name="Sanders I."/>
            <person name="Saurat O."/>
            <person name="Scarpelli C."/>
            <person name="Schiex T."/>
            <person name="Segurens B."/>
            <person name="Severin A.J."/>
            <person name="Sherrier D.J."/>
            <person name="Shi R."/>
            <person name="Sims S."/>
            <person name="Singer S.R."/>
            <person name="Sinharoy S."/>
            <person name="Sterck L."/>
            <person name="Viollet A."/>
            <person name="Wang B.B."/>
            <person name="Wang K."/>
            <person name="Wang M."/>
            <person name="Wang X."/>
            <person name="Warfsmann J."/>
            <person name="Weissenbach J."/>
            <person name="White D.D."/>
            <person name="White J.D."/>
            <person name="Wiley G.B."/>
            <person name="Wincker P."/>
            <person name="Xing Y."/>
            <person name="Yang L."/>
            <person name="Yao Z."/>
            <person name="Ying F."/>
            <person name="Zhai J."/>
            <person name="Zhou L."/>
            <person name="Zuber A."/>
            <person name="Denarie J."/>
            <person name="Dixon R.A."/>
            <person name="May G.D."/>
            <person name="Schwartz D.C."/>
            <person name="Rogers J."/>
            <person name="Quetier F."/>
            <person name="Town C.D."/>
            <person name="Roe B.A."/>
        </authorList>
    </citation>
    <scope>NUCLEOTIDE SEQUENCE [LARGE SCALE GENOMIC DNA]</scope>
    <source>
        <strain evidence="19">A17</strain>
        <strain evidence="21 22">cv. Jemalong A17</strain>
    </source>
</reference>
<evidence type="ECO:0000256" key="15">
    <source>
        <dbReference type="PROSITE-ProRule" id="PRU10141"/>
    </source>
</evidence>
<accession>G7L297</accession>
<keyword evidence="8 15" id="KW-0547">Nucleotide-binding</keyword>
<dbReference type="EC" id="2.7.11.1" evidence="3"/>
<dbReference type="FunFam" id="1.10.510.10:FF:000032">
    <property type="entry name" value="Serine/threonine-protein kinase PBS1"/>
    <property type="match status" value="1"/>
</dbReference>
<evidence type="ECO:0000256" key="17">
    <source>
        <dbReference type="SAM" id="MobiDB-lite"/>
    </source>
</evidence>
<name>G7L297_MEDTR</name>
<feature type="domain" description="Protein kinase" evidence="18">
    <location>
        <begin position="93"/>
        <end position="370"/>
    </location>
</feature>
<reference evidence="20" key="5">
    <citation type="journal article" date="2018" name="Nat. Plants">
        <title>Whole-genome landscape of Medicago truncatula symbiotic genes.</title>
        <authorList>
            <person name="Pecrix Y."/>
            <person name="Gamas P."/>
            <person name="Carrere S."/>
        </authorList>
    </citation>
    <scope>NUCLEOTIDE SEQUENCE</scope>
    <source>
        <tissue evidence="20">Leaves</tissue>
    </source>
</reference>
<dbReference type="SUPFAM" id="SSF56112">
    <property type="entry name" value="Protein kinase-like (PK-like)"/>
    <property type="match status" value="1"/>
</dbReference>
<dbReference type="PROSITE" id="PS00108">
    <property type="entry name" value="PROTEIN_KINASE_ST"/>
    <property type="match status" value="1"/>
</dbReference>
<evidence type="ECO:0000256" key="12">
    <source>
        <dbReference type="ARBA" id="ARBA00023288"/>
    </source>
</evidence>
<dbReference type="GO" id="GO:0005886">
    <property type="term" value="C:plasma membrane"/>
    <property type="evidence" value="ECO:0007669"/>
    <property type="project" value="UniProtKB-SubCell"/>
</dbReference>
<evidence type="ECO:0000256" key="5">
    <source>
        <dbReference type="ARBA" id="ARBA00022527"/>
    </source>
</evidence>
<evidence type="ECO:0000256" key="13">
    <source>
        <dbReference type="ARBA" id="ARBA00047899"/>
    </source>
</evidence>
<dbReference type="PROSITE" id="PS00107">
    <property type="entry name" value="PROTEIN_KINASE_ATP"/>
    <property type="match status" value="1"/>
</dbReference>
<reference evidence="19 22" key="2">
    <citation type="journal article" date="2014" name="BMC Genomics">
        <title>An improved genome release (version Mt4.0) for the model legume Medicago truncatula.</title>
        <authorList>
            <person name="Tang H."/>
            <person name="Krishnakumar V."/>
            <person name="Bidwell S."/>
            <person name="Rosen B."/>
            <person name="Chan A."/>
            <person name="Zhou S."/>
            <person name="Gentzbittel L."/>
            <person name="Childs K.L."/>
            <person name="Yandell M."/>
            <person name="Gundlach H."/>
            <person name="Mayer K.F."/>
            <person name="Schwartz D.C."/>
            <person name="Town C.D."/>
        </authorList>
    </citation>
    <scope>GENOME REANNOTATION</scope>
    <source>
        <strain evidence="21 22">cv. Jemalong A17</strain>
    </source>
</reference>
<reference evidence="23" key="4">
    <citation type="journal article" date="2018" name="Nat. Plants">
        <title>Whole-genome landscape of Medicago truncatula symbiotic genes.</title>
        <authorList>
            <person name="Pecrix Y."/>
            <person name="Staton S.E."/>
            <person name="Sallet E."/>
            <person name="Lelandais-Briere C."/>
            <person name="Moreau S."/>
            <person name="Carrere S."/>
            <person name="Blein T."/>
            <person name="Jardinaud M.F."/>
            <person name="Latrasse D."/>
            <person name="Zouine M."/>
            <person name="Zahm M."/>
            <person name="Kreplak J."/>
            <person name="Mayjonade B."/>
            <person name="Satge C."/>
            <person name="Perez M."/>
            <person name="Cauet S."/>
            <person name="Marande W."/>
            <person name="Chantry-Darmon C."/>
            <person name="Lopez-Roques C."/>
            <person name="Bouchez O."/>
            <person name="Berard A."/>
            <person name="Debelle F."/>
            <person name="Munos S."/>
            <person name="Bendahmane A."/>
            <person name="Berges H."/>
            <person name="Niebel A."/>
            <person name="Buitink J."/>
            <person name="Frugier F."/>
            <person name="Benhamed M."/>
            <person name="Crespi M."/>
            <person name="Gouzy J."/>
            <person name="Gamas P."/>
        </authorList>
    </citation>
    <scope>NUCLEOTIDE SEQUENCE [LARGE SCALE GENOMIC DNA]</scope>
    <source>
        <strain evidence="23">cv. Jemalong A17</strain>
    </source>
</reference>
<comment type="catalytic activity">
    <reaction evidence="14">
        <text>L-seryl-[protein] + ATP = O-phospho-L-seryl-[protein] + ADP + H(+)</text>
        <dbReference type="Rhea" id="RHEA:17989"/>
        <dbReference type="Rhea" id="RHEA-COMP:9863"/>
        <dbReference type="Rhea" id="RHEA-COMP:11604"/>
        <dbReference type="ChEBI" id="CHEBI:15378"/>
        <dbReference type="ChEBI" id="CHEBI:29999"/>
        <dbReference type="ChEBI" id="CHEBI:30616"/>
        <dbReference type="ChEBI" id="CHEBI:83421"/>
        <dbReference type="ChEBI" id="CHEBI:456216"/>
        <dbReference type="EC" id="2.7.11.1"/>
    </reaction>
</comment>
<dbReference type="GO" id="GO:0005829">
    <property type="term" value="C:cytosol"/>
    <property type="evidence" value="ECO:0007669"/>
    <property type="project" value="EnsemblPlants"/>
</dbReference>
<dbReference type="FunFam" id="3.30.200.20:FF:000186">
    <property type="entry name" value="Serine/threonine-protein kinase PBS1"/>
    <property type="match status" value="1"/>
</dbReference>
<evidence type="ECO:0000256" key="11">
    <source>
        <dbReference type="ARBA" id="ARBA00023136"/>
    </source>
</evidence>
<dbReference type="GO" id="GO:0004672">
    <property type="term" value="F:protein kinase activity"/>
    <property type="evidence" value="ECO:0000318"/>
    <property type="project" value="GO_Central"/>
</dbReference>
<feature type="compositionally biased region" description="Polar residues" evidence="17">
    <location>
        <begin position="423"/>
        <end position="433"/>
    </location>
</feature>
<feature type="region of interest" description="Disordered" evidence="17">
    <location>
        <begin position="380"/>
        <end position="433"/>
    </location>
</feature>
<dbReference type="EMBL" id="CM001223">
    <property type="protein sequence ID" value="AES79178.1"/>
    <property type="molecule type" value="Genomic_DNA"/>
</dbReference>
<proteinExistence type="inferred from homology"/>
<dbReference type="Pfam" id="PF07714">
    <property type="entry name" value="PK_Tyr_Ser-Thr"/>
    <property type="match status" value="1"/>
</dbReference>
<dbReference type="InterPro" id="IPR008271">
    <property type="entry name" value="Ser/Thr_kinase_AS"/>
</dbReference>
<dbReference type="Gramene" id="rna40423">
    <property type="protein sequence ID" value="RHN45991.1"/>
    <property type="gene ID" value="gene40423"/>
</dbReference>
<evidence type="ECO:0000256" key="9">
    <source>
        <dbReference type="ARBA" id="ARBA00022777"/>
    </source>
</evidence>
<feature type="binding site" evidence="15">
    <location>
        <position position="122"/>
    </location>
    <ligand>
        <name>ATP</name>
        <dbReference type="ChEBI" id="CHEBI:30616"/>
    </ligand>
</feature>
<comment type="similarity">
    <text evidence="2">Belongs to the protein kinase superfamily. Ser/Thr protein kinase family.</text>
</comment>
<evidence type="ECO:0000256" key="4">
    <source>
        <dbReference type="ARBA" id="ARBA00022475"/>
    </source>
</evidence>
<evidence type="ECO:0000256" key="14">
    <source>
        <dbReference type="ARBA" id="ARBA00048679"/>
    </source>
</evidence>
<dbReference type="EnsemblPlants" id="AES79178">
    <property type="protein sequence ID" value="AES79178"/>
    <property type="gene ID" value="MTR_7g058810"/>
</dbReference>
<dbReference type="PANTHER" id="PTHR47985">
    <property type="entry name" value="OS07G0668900 PROTEIN"/>
    <property type="match status" value="1"/>
</dbReference>
<dbReference type="HOGENOM" id="CLU_000288_21_0_1"/>
<evidence type="ECO:0000256" key="8">
    <source>
        <dbReference type="ARBA" id="ARBA00022741"/>
    </source>
</evidence>
<dbReference type="AlphaFoldDB" id="G7L297"/>
<keyword evidence="9 19" id="KW-0418">Kinase</keyword>
<dbReference type="PaxDb" id="3880-AES79178"/>
<evidence type="ECO:0000313" key="20">
    <source>
        <dbReference type="EMBL" id="RHN45991.1"/>
    </source>
</evidence>
<dbReference type="GO" id="GO:0004674">
    <property type="term" value="F:protein serine/threonine kinase activity"/>
    <property type="evidence" value="ECO:0007669"/>
    <property type="project" value="UniProtKB-KW"/>
</dbReference>
<feature type="region of interest" description="Disordered" evidence="17">
    <location>
        <begin position="1"/>
        <end position="72"/>
    </location>
</feature>
<dbReference type="GO" id="GO:0005524">
    <property type="term" value="F:ATP binding"/>
    <property type="evidence" value="ECO:0007669"/>
    <property type="project" value="UniProtKB-UniRule"/>
</dbReference>
<evidence type="ECO:0000313" key="19">
    <source>
        <dbReference type="EMBL" id="AES79178.1"/>
    </source>
</evidence>
<keyword evidence="6" id="KW-0597">Phosphoprotein</keyword>
<dbReference type="Proteomes" id="UP000002051">
    <property type="component" value="Unassembled WGS sequence"/>
</dbReference>
<evidence type="ECO:0000313" key="23">
    <source>
        <dbReference type="Proteomes" id="UP000265566"/>
    </source>
</evidence>
<evidence type="ECO:0000259" key="18">
    <source>
        <dbReference type="PROSITE" id="PS50011"/>
    </source>
</evidence>
<keyword evidence="7 20" id="KW-0808">Transferase</keyword>
<dbReference type="InterPro" id="IPR011009">
    <property type="entry name" value="Kinase-like_dom_sf"/>
</dbReference>
<evidence type="ECO:0000313" key="22">
    <source>
        <dbReference type="Proteomes" id="UP000002051"/>
    </source>
</evidence>
<evidence type="ECO:0000313" key="21">
    <source>
        <dbReference type="EnsemblPlants" id="AES79178"/>
    </source>
</evidence>
<dbReference type="PANTHER" id="PTHR47985:SF31">
    <property type="entry name" value="SERINE_THREONINE-PROTEIN KINASE PBL26-RELATED"/>
    <property type="match status" value="1"/>
</dbReference>
<feature type="compositionally biased region" description="Polar residues" evidence="17">
    <location>
        <begin position="33"/>
        <end position="49"/>
    </location>
</feature>
<feature type="compositionally biased region" description="Basic and acidic residues" evidence="17">
    <location>
        <begin position="63"/>
        <end position="72"/>
    </location>
</feature>
<dbReference type="OrthoDB" id="4062651at2759"/>
<keyword evidence="4" id="KW-1003">Cell membrane</keyword>
<sequence>MSCFSCFSSQEKKLSKRPNNNNNNNNGKRIQHHPTQITPQKASQPQPENHYQKAKANPPTEPKINKETNKENGHNIAAQTFTFRELAAITRNFRQENLIGEGGFGRVYKGRLEKTNQEVAVKQLDRNGLQGNREFLVEVLMLSLLHHKNLVNLIGYCADGDQRLLVYEFMLLGSLEDHLLDLEPQQKPLDWFTRMKIALDAAKGLEYLHDKANPPVIYRDLKSSNILLDKDFNAKLSDFGLAKLGPTGDMSHVSSRVMGTYGYCAPEYQRTGQLTVKSDIYSFGVVLLELITGRRTIDNTRPSREQNLVSWSYPVFKDPQRYPELADPKLEGNFPMRSLHQAVAVAAMCLNEEPSVRPLISDVVTALSFLGIDPMNQDPQVLSPIDMPSPTQKNEESSATLSLLDDDSAVERQKAVDEAMEWGSNTRNKPSSL</sequence>
<dbReference type="PROSITE" id="PS50011">
    <property type="entry name" value="PROTEIN_KINASE_DOM"/>
    <property type="match status" value="1"/>
</dbReference>
<dbReference type="Gene3D" id="3.30.200.20">
    <property type="entry name" value="Phosphorylase Kinase, domain 1"/>
    <property type="match status" value="1"/>
</dbReference>
<reference evidence="21" key="3">
    <citation type="submission" date="2015-04" db="UniProtKB">
        <authorList>
            <consortium name="EnsemblPlants"/>
        </authorList>
    </citation>
    <scope>IDENTIFICATION</scope>
    <source>
        <strain evidence="21">cv. Jemalong A17</strain>
    </source>
</reference>
<evidence type="ECO:0000256" key="3">
    <source>
        <dbReference type="ARBA" id="ARBA00012513"/>
    </source>
</evidence>
<dbReference type="InterPro" id="IPR000719">
    <property type="entry name" value="Prot_kinase_dom"/>
</dbReference>
<evidence type="ECO:0000256" key="16">
    <source>
        <dbReference type="RuleBase" id="RU000304"/>
    </source>
</evidence>
<dbReference type="KEGG" id="mtr:11430279"/>
<evidence type="ECO:0000256" key="1">
    <source>
        <dbReference type="ARBA" id="ARBA00004193"/>
    </source>
</evidence>
<evidence type="ECO:0000256" key="6">
    <source>
        <dbReference type="ARBA" id="ARBA00022553"/>
    </source>
</evidence>
<evidence type="ECO:0000256" key="2">
    <source>
        <dbReference type="ARBA" id="ARBA00008684"/>
    </source>
</evidence>
<dbReference type="Gene3D" id="1.10.510.10">
    <property type="entry name" value="Transferase(Phosphotransferase) domain 1"/>
    <property type="match status" value="1"/>
</dbReference>
<keyword evidence="22" id="KW-1185">Reference proteome</keyword>
<dbReference type="Proteomes" id="UP000265566">
    <property type="component" value="Chromosome 7"/>
</dbReference>
<comment type="subcellular location">
    <subcellularLocation>
        <location evidence="1">Cell membrane</location>
        <topology evidence="1">Lipid-anchor</topology>
    </subcellularLocation>
</comment>
<dbReference type="CDD" id="cd14066">
    <property type="entry name" value="STKc_IRAK"/>
    <property type="match status" value="1"/>
</dbReference>
<dbReference type="GO" id="GO:0090406">
    <property type="term" value="C:pollen tube"/>
    <property type="evidence" value="ECO:0007669"/>
    <property type="project" value="EnsemblPlants"/>
</dbReference>
<dbReference type="eggNOG" id="KOG1187">
    <property type="taxonomic scope" value="Eukaryota"/>
</dbReference>